<gene>
    <name evidence="3" type="ORF">GCM10007388_21640</name>
</gene>
<dbReference type="RefSeq" id="WP_229466365.1">
    <property type="nucleotide sequence ID" value="NZ_BMWW01000003.1"/>
</dbReference>
<feature type="transmembrane region" description="Helical" evidence="1">
    <location>
        <begin position="12"/>
        <end position="29"/>
    </location>
</feature>
<dbReference type="PANTHER" id="PTHR40763:SF5">
    <property type="entry name" value="MEMBRANE PROTEIN"/>
    <property type="match status" value="1"/>
</dbReference>
<dbReference type="PANTHER" id="PTHR40763">
    <property type="entry name" value="MEMBRANE PROTEIN-RELATED"/>
    <property type="match status" value="1"/>
</dbReference>
<evidence type="ECO:0000313" key="3">
    <source>
        <dbReference type="EMBL" id="GGY87914.1"/>
    </source>
</evidence>
<feature type="transmembrane region" description="Helical" evidence="1">
    <location>
        <begin position="92"/>
        <end position="110"/>
    </location>
</feature>
<reference evidence="3" key="2">
    <citation type="submission" date="2022-12" db="EMBL/GenBank/DDBJ databases">
        <authorList>
            <person name="Sun Q."/>
            <person name="Kim S."/>
        </authorList>
    </citation>
    <scope>NUCLEOTIDE SEQUENCE</scope>
    <source>
        <strain evidence="3">KCTC 12344</strain>
    </source>
</reference>
<feature type="domain" description="LiaF transmembrane" evidence="2">
    <location>
        <begin position="15"/>
        <end position="110"/>
    </location>
</feature>
<name>A0AA88C8F9_9BURK</name>
<keyword evidence="1" id="KW-1133">Transmembrane helix</keyword>
<dbReference type="Pfam" id="PF22570">
    <property type="entry name" value="LiaF-TM"/>
    <property type="match status" value="1"/>
</dbReference>
<reference evidence="3" key="1">
    <citation type="journal article" date="2014" name="Int. J. Syst. Evol. Microbiol.">
        <title>Complete genome sequence of Corynebacterium casei LMG S-19264T (=DSM 44701T), isolated from a smear-ripened cheese.</title>
        <authorList>
            <consortium name="US DOE Joint Genome Institute (JGI-PGF)"/>
            <person name="Walter F."/>
            <person name="Albersmeier A."/>
            <person name="Kalinowski J."/>
            <person name="Ruckert C."/>
        </authorList>
    </citation>
    <scope>NUCLEOTIDE SEQUENCE</scope>
    <source>
        <strain evidence="3">KCTC 12344</strain>
    </source>
</reference>
<proteinExistence type="predicted"/>
<evidence type="ECO:0000259" key="2">
    <source>
        <dbReference type="Pfam" id="PF22570"/>
    </source>
</evidence>
<dbReference type="EMBL" id="BMWW01000003">
    <property type="protein sequence ID" value="GGY87914.1"/>
    <property type="molecule type" value="Genomic_DNA"/>
</dbReference>
<feature type="transmembrane region" description="Helical" evidence="1">
    <location>
        <begin position="35"/>
        <end position="54"/>
    </location>
</feature>
<accession>A0AA88C8F9</accession>
<organism evidence="3 4">
    <name type="scientific">Pseudoduganella plicata</name>
    <dbReference type="NCBI Taxonomy" id="321984"/>
    <lineage>
        <taxon>Bacteria</taxon>
        <taxon>Pseudomonadati</taxon>
        <taxon>Pseudomonadota</taxon>
        <taxon>Betaproteobacteria</taxon>
        <taxon>Burkholderiales</taxon>
        <taxon>Oxalobacteraceae</taxon>
        <taxon>Telluria group</taxon>
        <taxon>Pseudoduganella</taxon>
    </lineage>
</organism>
<dbReference type="InterPro" id="IPR054331">
    <property type="entry name" value="LiaF_TM"/>
</dbReference>
<keyword evidence="1" id="KW-0812">Transmembrane</keyword>
<protein>
    <recommendedName>
        <fullName evidence="2">LiaF transmembrane domain-containing protein</fullName>
    </recommendedName>
</protein>
<feature type="transmembrane region" description="Helical" evidence="1">
    <location>
        <begin position="66"/>
        <end position="86"/>
    </location>
</feature>
<evidence type="ECO:0000256" key="1">
    <source>
        <dbReference type="SAM" id="Phobius"/>
    </source>
</evidence>
<keyword evidence="1" id="KW-0472">Membrane</keyword>
<comment type="caution">
    <text evidence="3">The sequence shown here is derived from an EMBL/GenBank/DDBJ whole genome shotgun (WGS) entry which is preliminary data.</text>
</comment>
<dbReference type="Proteomes" id="UP000619512">
    <property type="component" value="Unassembled WGS sequence"/>
</dbReference>
<sequence length="240" mass="25449">MKTQGNGQYMGAQVVVGIAVIAIGVLFLFDNLGWLHLDMGTQFWPIVLIAAGVLKITQSRSRHGNTVGGLLLLFGAIMLLKGLGLLSIGWNVLAPLLMIGAGVALVLRSASRESRRDKAGVPPADAHAMHAGQDTVNLTTVLGAYRRRVTARFFAGGDITVIMAGCDLDLRQTSIDGIAILNVFALMGGINIKVPLDWAVEMEGLPLVAGFQDFTVHPKDGGKRLVVRGSVVMGGLEVRN</sequence>
<dbReference type="AlphaFoldDB" id="A0AA88C8F9"/>
<evidence type="ECO:0000313" key="4">
    <source>
        <dbReference type="Proteomes" id="UP000619512"/>
    </source>
</evidence>